<dbReference type="InterPro" id="IPR013762">
    <property type="entry name" value="Integrase-like_cat_sf"/>
</dbReference>
<dbReference type="SUPFAM" id="SSF56349">
    <property type="entry name" value="DNA breaking-rejoining enzymes"/>
    <property type="match status" value="1"/>
</dbReference>
<dbReference type="AlphaFoldDB" id="A0A1H4CUN6"/>
<dbReference type="InterPro" id="IPR025269">
    <property type="entry name" value="SAM-like_dom"/>
</dbReference>
<accession>A0A1H4CUN6</accession>
<keyword evidence="2" id="KW-0238">DNA-binding</keyword>
<keyword evidence="3" id="KW-0233">DNA recombination</keyword>
<evidence type="ECO:0000256" key="2">
    <source>
        <dbReference type="ARBA" id="ARBA00023125"/>
    </source>
</evidence>
<comment type="similarity">
    <text evidence="1">Belongs to the 'phage' integrase family.</text>
</comment>
<dbReference type="InterPro" id="IPR011010">
    <property type="entry name" value="DNA_brk_join_enz"/>
</dbReference>
<sequence length="419" mass="49112">MYHISFQLDTPKAEESMILMICTYDRLRCKISTKRKIPVKYWNKATQLVKSTIYFKDSEKVNTELFNQRQTLITVLKDFETLFERKPSPKELTAAFKAEYFEKNPFFNPGKVKTFPEVIDEYIKTMNAEGKSKSAEKYNQIKDNLIEFCKIYKKPLAFEAINMDFRADLLDYFTSVKEFRQTTIHRKMKFIKTIILYGLNNGYIKMDKLNINLTKWGVADGDAENIALSPEELKEIENLDLSDWPYLDRARDRFLVGCYTGARFGDFIRLNKHHIKSVDGKDYISFRQEKTGQIVTQPLWPDLRRIFEKYKYELPKPISNQNFNTYLFEIASKCKLLQHQMEISDFQKGRKINKIVTRAELISAHTARRTFATIYANKGVDLEVIALGTGHKSITQLKNYIKINDIQKANIMENAFSKL</sequence>
<dbReference type="CDD" id="cd01185">
    <property type="entry name" value="INTN1_C_like"/>
    <property type="match status" value="1"/>
</dbReference>
<dbReference type="PANTHER" id="PTHR30349:SF41">
    <property type="entry name" value="INTEGRASE_RECOMBINASE PROTEIN MJ0367-RELATED"/>
    <property type="match status" value="1"/>
</dbReference>
<evidence type="ECO:0000259" key="4">
    <source>
        <dbReference type="PROSITE" id="PS51898"/>
    </source>
</evidence>
<evidence type="ECO:0000313" key="6">
    <source>
        <dbReference type="Proteomes" id="UP000199041"/>
    </source>
</evidence>
<dbReference type="PANTHER" id="PTHR30349">
    <property type="entry name" value="PHAGE INTEGRASE-RELATED"/>
    <property type="match status" value="1"/>
</dbReference>
<dbReference type="GO" id="GO:0003677">
    <property type="term" value="F:DNA binding"/>
    <property type="evidence" value="ECO:0007669"/>
    <property type="project" value="UniProtKB-KW"/>
</dbReference>
<organism evidence="5 6">
    <name type="scientific">Arachidicoccus rhizosphaerae</name>
    <dbReference type="NCBI Taxonomy" id="551991"/>
    <lineage>
        <taxon>Bacteria</taxon>
        <taxon>Pseudomonadati</taxon>
        <taxon>Bacteroidota</taxon>
        <taxon>Chitinophagia</taxon>
        <taxon>Chitinophagales</taxon>
        <taxon>Chitinophagaceae</taxon>
        <taxon>Arachidicoccus</taxon>
    </lineage>
</organism>
<keyword evidence="6" id="KW-1185">Reference proteome</keyword>
<dbReference type="Pfam" id="PF13102">
    <property type="entry name" value="Phage_int_SAM_5"/>
    <property type="match status" value="1"/>
</dbReference>
<dbReference type="GO" id="GO:0015074">
    <property type="term" value="P:DNA integration"/>
    <property type="evidence" value="ECO:0007669"/>
    <property type="project" value="InterPro"/>
</dbReference>
<name>A0A1H4CUN6_9BACT</name>
<dbReference type="GO" id="GO:0006310">
    <property type="term" value="P:DNA recombination"/>
    <property type="evidence" value="ECO:0007669"/>
    <property type="project" value="UniProtKB-KW"/>
</dbReference>
<dbReference type="RefSeq" id="WP_091401331.1">
    <property type="nucleotide sequence ID" value="NZ_FNQY01000037.1"/>
</dbReference>
<dbReference type="EMBL" id="FNQY01000037">
    <property type="protein sequence ID" value="SEA64038.1"/>
    <property type="molecule type" value="Genomic_DNA"/>
</dbReference>
<dbReference type="OrthoDB" id="1493636at2"/>
<dbReference type="Proteomes" id="UP000199041">
    <property type="component" value="Unassembled WGS sequence"/>
</dbReference>
<proteinExistence type="inferred from homology"/>
<evidence type="ECO:0000313" key="5">
    <source>
        <dbReference type="EMBL" id="SEA64038.1"/>
    </source>
</evidence>
<protein>
    <submittedName>
        <fullName evidence="5">Site-specific recombinase XerD</fullName>
    </submittedName>
</protein>
<dbReference type="InterPro" id="IPR010998">
    <property type="entry name" value="Integrase_recombinase_N"/>
</dbReference>
<dbReference type="STRING" id="551991.SAMN05192529_1378"/>
<evidence type="ECO:0000256" key="1">
    <source>
        <dbReference type="ARBA" id="ARBA00008857"/>
    </source>
</evidence>
<reference evidence="5 6" key="1">
    <citation type="submission" date="2016-10" db="EMBL/GenBank/DDBJ databases">
        <authorList>
            <person name="de Groot N.N."/>
        </authorList>
    </citation>
    <scope>NUCLEOTIDE SEQUENCE [LARGE SCALE GENOMIC DNA]</scope>
    <source>
        <strain evidence="5 6">Vu-144</strain>
    </source>
</reference>
<evidence type="ECO:0000256" key="3">
    <source>
        <dbReference type="ARBA" id="ARBA00023172"/>
    </source>
</evidence>
<dbReference type="InterPro" id="IPR002104">
    <property type="entry name" value="Integrase_catalytic"/>
</dbReference>
<dbReference type="InterPro" id="IPR050090">
    <property type="entry name" value="Tyrosine_recombinase_XerCD"/>
</dbReference>
<dbReference type="Gene3D" id="1.10.443.10">
    <property type="entry name" value="Intergrase catalytic core"/>
    <property type="match status" value="1"/>
</dbReference>
<gene>
    <name evidence="5" type="ORF">SAMN05192529_1378</name>
</gene>
<feature type="domain" description="Tyr recombinase" evidence="4">
    <location>
        <begin position="223"/>
        <end position="413"/>
    </location>
</feature>
<dbReference type="Pfam" id="PF00589">
    <property type="entry name" value="Phage_integrase"/>
    <property type="match status" value="1"/>
</dbReference>
<dbReference type="PROSITE" id="PS51898">
    <property type="entry name" value="TYR_RECOMBINASE"/>
    <property type="match status" value="1"/>
</dbReference>
<dbReference type="Gene3D" id="1.10.150.130">
    <property type="match status" value="1"/>
</dbReference>